<reference evidence="2 3" key="1">
    <citation type="submission" date="2016-10" db="EMBL/GenBank/DDBJ databases">
        <authorList>
            <person name="de Groot N.N."/>
        </authorList>
    </citation>
    <scope>NUCLEOTIDE SEQUENCE [LARGE SCALE GENOMIC DNA]</scope>
    <source>
        <strain evidence="2 3">DSM 10495</strain>
    </source>
</reference>
<dbReference type="RefSeq" id="WP_066212969.1">
    <property type="nucleotide sequence ID" value="NZ_FNSN01000003.1"/>
</dbReference>
<dbReference type="CDD" id="cd06587">
    <property type="entry name" value="VOC"/>
    <property type="match status" value="1"/>
</dbReference>
<gene>
    <name evidence="2" type="ORF">SAMN04489745_2356</name>
</gene>
<evidence type="ECO:0000259" key="1">
    <source>
        <dbReference type="PROSITE" id="PS51819"/>
    </source>
</evidence>
<dbReference type="Gene3D" id="3.10.180.10">
    <property type="entry name" value="2,3-Dihydroxybiphenyl 1,2-Dioxygenase, domain 1"/>
    <property type="match status" value="1"/>
</dbReference>
<dbReference type="EMBL" id="FNSN01000003">
    <property type="protein sequence ID" value="SEC21886.1"/>
    <property type="molecule type" value="Genomic_DNA"/>
</dbReference>
<dbReference type="InterPro" id="IPR029068">
    <property type="entry name" value="Glyas_Bleomycin-R_OHBP_Dase"/>
</dbReference>
<dbReference type="Proteomes" id="UP000182652">
    <property type="component" value="Unassembled WGS sequence"/>
</dbReference>
<organism evidence="2 3">
    <name type="scientific">Arthrobacter woluwensis</name>
    <dbReference type="NCBI Taxonomy" id="156980"/>
    <lineage>
        <taxon>Bacteria</taxon>
        <taxon>Bacillati</taxon>
        <taxon>Actinomycetota</taxon>
        <taxon>Actinomycetes</taxon>
        <taxon>Micrococcales</taxon>
        <taxon>Micrococcaceae</taxon>
        <taxon>Arthrobacter</taxon>
    </lineage>
</organism>
<dbReference type="SUPFAM" id="SSF54593">
    <property type="entry name" value="Glyoxalase/Bleomycin resistance protein/Dihydroxybiphenyl dioxygenase"/>
    <property type="match status" value="1"/>
</dbReference>
<dbReference type="Pfam" id="PF18029">
    <property type="entry name" value="Glyoxalase_6"/>
    <property type="match status" value="1"/>
</dbReference>
<dbReference type="PANTHER" id="PTHR35908">
    <property type="entry name" value="HYPOTHETICAL FUSION PROTEIN"/>
    <property type="match status" value="1"/>
</dbReference>
<evidence type="ECO:0000313" key="2">
    <source>
        <dbReference type="EMBL" id="SEC21886.1"/>
    </source>
</evidence>
<dbReference type="AlphaFoldDB" id="A0A1H4QQG3"/>
<feature type="domain" description="VOC" evidence="1">
    <location>
        <begin position="12"/>
        <end position="124"/>
    </location>
</feature>
<keyword evidence="3" id="KW-1185">Reference proteome</keyword>
<accession>A0A1H4QQG3</accession>
<dbReference type="PROSITE" id="PS51819">
    <property type="entry name" value="VOC"/>
    <property type="match status" value="1"/>
</dbReference>
<sequence length="124" mass="13511">MTEEKRPAARGTVVSIVVNTTDPQSLSGFWADLLELAVESSYEGEFVWLSPVTPGGPKLAFQRVEHPSEGPRRLHLDLHSEDPEALLSRALELGASESARHSIGDFGWVVLQDPDGNEFCIAQG</sequence>
<dbReference type="STRING" id="156980.SAMN04489745_2356"/>
<dbReference type="PANTHER" id="PTHR35908:SF1">
    <property type="entry name" value="CONSERVED PROTEIN"/>
    <property type="match status" value="1"/>
</dbReference>
<proteinExistence type="predicted"/>
<dbReference type="InterPro" id="IPR041581">
    <property type="entry name" value="Glyoxalase_6"/>
</dbReference>
<name>A0A1H4QQG3_9MICC</name>
<dbReference type="InterPro" id="IPR037523">
    <property type="entry name" value="VOC_core"/>
</dbReference>
<evidence type="ECO:0000313" key="3">
    <source>
        <dbReference type="Proteomes" id="UP000182652"/>
    </source>
</evidence>
<protein>
    <recommendedName>
        <fullName evidence="1">VOC domain-containing protein</fullName>
    </recommendedName>
</protein>